<accession>A0AAX4HQW8</accession>
<evidence type="ECO:0000256" key="1">
    <source>
        <dbReference type="ARBA" id="ARBA00003237"/>
    </source>
</evidence>
<evidence type="ECO:0000256" key="3">
    <source>
        <dbReference type="ARBA" id="ARBA00009400"/>
    </source>
</evidence>
<dbReference type="GO" id="GO:0005737">
    <property type="term" value="C:cytoplasm"/>
    <property type="evidence" value="ECO:0007669"/>
    <property type="project" value="TreeGrafter"/>
</dbReference>
<dbReference type="PANTHER" id="PTHR32179:SF3">
    <property type="entry name" value="NICOTINATE-NUCLEOTIDE PYROPHOSPHORYLASE [CARBOXYLATING]"/>
    <property type="match status" value="1"/>
</dbReference>
<dbReference type="InterPro" id="IPR002638">
    <property type="entry name" value="Quinolinate_PRibosylTrfase_C"/>
</dbReference>
<dbReference type="PANTHER" id="PTHR32179">
    <property type="entry name" value="NICOTINATE-NUCLEOTIDE PYROPHOSPHORYLASE [CARBOXYLATING]"/>
    <property type="match status" value="1"/>
</dbReference>
<dbReference type="EMBL" id="CP139487">
    <property type="protein sequence ID" value="WPU65651.1"/>
    <property type="molecule type" value="Genomic_DNA"/>
</dbReference>
<dbReference type="Proteomes" id="UP001324634">
    <property type="component" value="Chromosome"/>
</dbReference>
<dbReference type="InterPro" id="IPR013785">
    <property type="entry name" value="Aldolase_TIM"/>
</dbReference>
<dbReference type="RefSeq" id="WP_321396542.1">
    <property type="nucleotide sequence ID" value="NZ_CP139487.1"/>
</dbReference>
<evidence type="ECO:0000256" key="7">
    <source>
        <dbReference type="ARBA" id="ARBA00022679"/>
    </source>
</evidence>
<comment type="similarity">
    <text evidence="3 9">Belongs to the NadC/ModD family.</text>
</comment>
<comment type="pathway">
    <text evidence="2">Cofactor biosynthesis; NAD(+) biosynthesis; nicotinate D-ribonucleotide from quinolinate: step 1/1.</text>
</comment>
<dbReference type="PIRSF" id="PIRSF006250">
    <property type="entry name" value="NadC_ModD"/>
    <property type="match status" value="1"/>
</dbReference>
<feature type="domain" description="Quinolinate phosphoribosyl transferase C-terminal" evidence="10">
    <location>
        <begin position="112"/>
        <end position="277"/>
    </location>
</feature>
<evidence type="ECO:0000313" key="11">
    <source>
        <dbReference type="EMBL" id="WPU65651.1"/>
    </source>
</evidence>
<reference evidence="11 12" key="1">
    <citation type="submission" date="2023-11" db="EMBL/GenBank/DDBJ databases">
        <title>Peredibacter starrii A3.12.</title>
        <authorList>
            <person name="Mitchell R.J."/>
        </authorList>
    </citation>
    <scope>NUCLEOTIDE SEQUENCE [LARGE SCALE GENOMIC DNA]</scope>
    <source>
        <strain evidence="11 12">A3.12</strain>
    </source>
</reference>
<evidence type="ECO:0000256" key="8">
    <source>
        <dbReference type="ARBA" id="ARBA00033102"/>
    </source>
</evidence>
<dbReference type="NCBIfam" id="TIGR00078">
    <property type="entry name" value="nadC"/>
    <property type="match status" value="1"/>
</dbReference>
<proteinExistence type="inferred from homology"/>
<dbReference type="GO" id="GO:0004514">
    <property type="term" value="F:nicotinate-nucleotide diphosphorylase (carboxylating) activity"/>
    <property type="evidence" value="ECO:0007669"/>
    <property type="project" value="UniProtKB-EC"/>
</dbReference>
<dbReference type="InterPro" id="IPR027277">
    <property type="entry name" value="NadC/ModD"/>
</dbReference>
<protein>
    <recommendedName>
        <fullName evidence="4">nicotinate-nucleotide diphosphorylase (carboxylating)</fullName>
        <ecNumber evidence="4">2.4.2.19</ecNumber>
    </recommendedName>
    <alternativeName>
        <fullName evidence="8">Quinolinate phosphoribosyltransferase [decarboxylating]</fullName>
    </alternativeName>
</protein>
<evidence type="ECO:0000256" key="9">
    <source>
        <dbReference type="PIRNR" id="PIRNR006250"/>
    </source>
</evidence>
<keyword evidence="7 9" id="KW-0808">Transferase</keyword>
<sequence>MDMSIKSLLPQIQNWLDEDDLTRNFHYTRMLPKHPVKLVLRIKSPLVLAGTDYLAAVFTQLGSQNDFSFLESYEAKELGDGTTIEFPETMPFNLAVTGERLALNLVQHASSIATWTSKHVDLAKPKGIKILDTRKTTPGLRSLEKYAVRVGGGFNHRLGQTDTWMVKDNHKTSLGGMKGALKFFEDQGVFYNNIVVEIHSIDELKEAISLGVQHVMLDNFSPDKIKEAVELKKPGMTFEASGGLNLNTIPQYLITGVDALSLGSLTYSAPRVDLSLKFRSV</sequence>
<keyword evidence="6 9" id="KW-0328">Glycosyltransferase</keyword>
<keyword evidence="12" id="KW-1185">Reference proteome</keyword>
<dbReference type="FunFam" id="3.20.20.70:FF:000030">
    <property type="entry name" value="Nicotinate-nucleotide pyrophosphorylase, carboxylating"/>
    <property type="match status" value="1"/>
</dbReference>
<organism evidence="11 12">
    <name type="scientific">Peredibacter starrii</name>
    <dbReference type="NCBI Taxonomy" id="28202"/>
    <lineage>
        <taxon>Bacteria</taxon>
        <taxon>Pseudomonadati</taxon>
        <taxon>Bdellovibrionota</taxon>
        <taxon>Bacteriovoracia</taxon>
        <taxon>Bacteriovoracales</taxon>
        <taxon>Bacteriovoracaceae</taxon>
        <taxon>Peredibacter</taxon>
    </lineage>
</organism>
<evidence type="ECO:0000256" key="2">
    <source>
        <dbReference type="ARBA" id="ARBA00004893"/>
    </source>
</evidence>
<dbReference type="InterPro" id="IPR036068">
    <property type="entry name" value="Nicotinate_pribotase-like_C"/>
</dbReference>
<dbReference type="Pfam" id="PF01729">
    <property type="entry name" value="QRPTase_C"/>
    <property type="match status" value="1"/>
</dbReference>
<dbReference type="SUPFAM" id="SSF54675">
    <property type="entry name" value="Nicotinate/Quinolinate PRTase N-terminal domain-like"/>
    <property type="match status" value="1"/>
</dbReference>
<dbReference type="GO" id="GO:0009435">
    <property type="term" value="P:NAD+ biosynthetic process"/>
    <property type="evidence" value="ECO:0007669"/>
    <property type="project" value="InterPro"/>
</dbReference>
<dbReference type="AlphaFoldDB" id="A0AAX4HQW8"/>
<evidence type="ECO:0000259" key="10">
    <source>
        <dbReference type="Pfam" id="PF01729"/>
    </source>
</evidence>
<comment type="function">
    <text evidence="1">Involved in the catabolism of quinolinic acid (QA).</text>
</comment>
<name>A0AAX4HQW8_9BACT</name>
<dbReference type="Gene3D" id="3.20.20.70">
    <property type="entry name" value="Aldolase class I"/>
    <property type="match status" value="1"/>
</dbReference>
<dbReference type="KEGG" id="psti:SOO65_02730"/>
<evidence type="ECO:0000256" key="6">
    <source>
        <dbReference type="ARBA" id="ARBA00022676"/>
    </source>
</evidence>
<gene>
    <name evidence="11" type="primary">nadC</name>
    <name evidence="11" type="ORF">SOO65_02730</name>
</gene>
<dbReference type="InterPro" id="IPR037128">
    <property type="entry name" value="Quinolinate_PRibosylTase_N_sf"/>
</dbReference>
<evidence type="ECO:0000256" key="5">
    <source>
        <dbReference type="ARBA" id="ARBA00022642"/>
    </source>
</evidence>
<evidence type="ECO:0000313" key="12">
    <source>
        <dbReference type="Proteomes" id="UP001324634"/>
    </source>
</evidence>
<dbReference type="Gene3D" id="3.90.1170.20">
    <property type="entry name" value="Quinolinate phosphoribosyl transferase, N-terminal domain"/>
    <property type="match status" value="1"/>
</dbReference>
<keyword evidence="5" id="KW-0662">Pyridine nucleotide biosynthesis</keyword>
<evidence type="ECO:0000256" key="4">
    <source>
        <dbReference type="ARBA" id="ARBA00011944"/>
    </source>
</evidence>
<dbReference type="EC" id="2.4.2.19" evidence="4"/>
<dbReference type="GO" id="GO:0034213">
    <property type="term" value="P:quinolinate catabolic process"/>
    <property type="evidence" value="ECO:0007669"/>
    <property type="project" value="TreeGrafter"/>
</dbReference>
<dbReference type="SUPFAM" id="SSF51690">
    <property type="entry name" value="Nicotinate/Quinolinate PRTase C-terminal domain-like"/>
    <property type="match status" value="1"/>
</dbReference>
<dbReference type="InterPro" id="IPR004393">
    <property type="entry name" value="NadC"/>
</dbReference>